<gene>
    <name evidence="3" type="primary">LOC115890315</name>
</gene>
<evidence type="ECO:0000313" key="3">
    <source>
        <dbReference type="RefSeq" id="XP_030766351.1"/>
    </source>
</evidence>
<organism evidence="2 3">
    <name type="scientific">Sitophilus oryzae</name>
    <name type="common">Rice weevil</name>
    <name type="synonym">Curculio oryzae</name>
    <dbReference type="NCBI Taxonomy" id="7048"/>
    <lineage>
        <taxon>Eukaryota</taxon>
        <taxon>Metazoa</taxon>
        <taxon>Ecdysozoa</taxon>
        <taxon>Arthropoda</taxon>
        <taxon>Hexapoda</taxon>
        <taxon>Insecta</taxon>
        <taxon>Pterygota</taxon>
        <taxon>Neoptera</taxon>
        <taxon>Endopterygota</taxon>
        <taxon>Coleoptera</taxon>
        <taxon>Polyphaga</taxon>
        <taxon>Cucujiformia</taxon>
        <taxon>Curculionidae</taxon>
        <taxon>Dryophthorinae</taxon>
        <taxon>Sitophilus</taxon>
    </lineage>
</organism>
<keyword evidence="1" id="KW-0732">Signal</keyword>
<dbReference type="InParanoid" id="A0A6J2YSY3"/>
<protein>
    <submittedName>
        <fullName evidence="3">Uncharacterized protein LOC115890315</fullName>
    </submittedName>
</protein>
<dbReference type="RefSeq" id="XP_030766351.1">
    <property type="nucleotide sequence ID" value="XM_030910491.1"/>
</dbReference>
<dbReference type="Proteomes" id="UP000504635">
    <property type="component" value="Unplaced"/>
</dbReference>
<feature type="signal peptide" evidence="1">
    <location>
        <begin position="1"/>
        <end position="18"/>
    </location>
</feature>
<evidence type="ECO:0000256" key="1">
    <source>
        <dbReference type="SAM" id="SignalP"/>
    </source>
</evidence>
<proteinExistence type="predicted"/>
<name>A0A6J2YSY3_SITOR</name>
<feature type="chain" id="PRO_5026816245" evidence="1">
    <location>
        <begin position="19"/>
        <end position="140"/>
    </location>
</feature>
<evidence type="ECO:0000313" key="2">
    <source>
        <dbReference type="Proteomes" id="UP000504635"/>
    </source>
</evidence>
<accession>A0A6J2YSY3</accession>
<reference evidence="3" key="1">
    <citation type="submission" date="2025-08" db="UniProtKB">
        <authorList>
            <consortium name="RefSeq"/>
        </authorList>
    </citation>
    <scope>IDENTIFICATION</scope>
    <source>
        <tissue evidence="3">Gonads</tissue>
    </source>
</reference>
<sequence>MNTITAILFFAILAITAASPGLRGAIDGPAIISGPSGTVRRPGNLLLGQGLALEGRLLGGPIGGVETRILPGEILAGPGLGREILIAPVLEGRLLAGPGLRGLGEGRIGLRGSGIEGQYIPDLNAKLYDDGTYKPRLYGP</sequence>
<dbReference type="GeneID" id="115890315"/>
<dbReference type="AlphaFoldDB" id="A0A6J2YSY3"/>
<keyword evidence="2" id="KW-1185">Reference proteome</keyword>
<dbReference type="OrthoDB" id="6771899at2759"/>
<dbReference type="KEGG" id="soy:115890315"/>